<organism evidence="2 3">
    <name type="scientific">Trichonephila clavata</name>
    <name type="common">Joro spider</name>
    <name type="synonym">Nephila clavata</name>
    <dbReference type="NCBI Taxonomy" id="2740835"/>
    <lineage>
        <taxon>Eukaryota</taxon>
        <taxon>Metazoa</taxon>
        <taxon>Ecdysozoa</taxon>
        <taxon>Arthropoda</taxon>
        <taxon>Chelicerata</taxon>
        <taxon>Arachnida</taxon>
        <taxon>Araneae</taxon>
        <taxon>Araneomorphae</taxon>
        <taxon>Entelegynae</taxon>
        <taxon>Araneoidea</taxon>
        <taxon>Nephilidae</taxon>
        <taxon>Trichonephila</taxon>
    </lineage>
</organism>
<comment type="caution">
    <text evidence="2">The sequence shown here is derived from an EMBL/GenBank/DDBJ whole genome shotgun (WGS) entry which is preliminary data.</text>
</comment>
<dbReference type="Proteomes" id="UP000887116">
    <property type="component" value="Unassembled WGS sequence"/>
</dbReference>
<evidence type="ECO:0000313" key="2">
    <source>
        <dbReference type="EMBL" id="GFR13106.1"/>
    </source>
</evidence>
<dbReference type="AlphaFoldDB" id="A0A8X6LJI3"/>
<dbReference type="EMBL" id="BMAO01017067">
    <property type="protein sequence ID" value="GFR13106.1"/>
    <property type="molecule type" value="Genomic_DNA"/>
</dbReference>
<feature type="region of interest" description="Disordered" evidence="1">
    <location>
        <begin position="1"/>
        <end position="33"/>
    </location>
</feature>
<reference evidence="2" key="1">
    <citation type="submission" date="2020-07" db="EMBL/GenBank/DDBJ databases">
        <title>Multicomponent nature underlies the extraordinary mechanical properties of spider dragline silk.</title>
        <authorList>
            <person name="Kono N."/>
            <person name="Nakamura H."/>
            <person name="Mori M."/>
            <person name="Yoshida Y."/>
            <person name="Ohtoshi R."/>
            <person name="Malay A.D."/>
            <person name="Moran D.A.P."/>
            <person name="Tomita M."/>
            <person name="Numata K."/>
            <person name="Arakawa K."/>
        </authorList>
    </citation>
    <scope>NUCLEOTIDE SEQUENCE</scope>
</reference>
<proteinExistence type="predicted"/>
<keyword evidence="3" id="KW-1185">Reference proteome</keyword>
<sequence length="69" mass="7814">MKPNGDREARAVADDANPEEMKVKSSNGGNPFKTEIRISGTEIHWWWSVGCHPEKPCRHRPTGLEMQLV</sequence>
<evidence type="ECO:0000256" key="1">
    <source>
        <dbReference type="SAM" id="MobiDB-lite"/>
    </source>
</evidence>
<accession>A0A8X6LJI3</accession>
<evidence type="ECO:0000313" key="3">
    <source>
        <dbReference type="Proteomes" id="UP000887116"/>
    </source>
</evidence>
<feature type="compositionally biased region" description="Basic and acidic residues" evidence="1">
    <location>
        <begin position="1"/>
        <end position="23"/>
    </location>
</feature>
<protein>
    <submittedName>
        <fullName evidence="2">Uncharacterized protein</fullName>
    </submittedName>
</protein>
<gene>
    <name evidence="2" type="ORF">TNCT_575381</name>
</gene>
<name>A0A8X6LJI3_TRICU</name>